<dbReference type="KEGG" id="fax:FUAX_11780"/>
<protein>
    <recommendedName>
        <fullName evidence="3">GIY-YIG domain-containing protein</fullName>
    </recommendedName>
</protein>
<keyword evidence="2" id="KW-1185">Reference proteome</keyword>
<accession>A0AAU9CIM2</accession>
<reference evidence="1 2" key="1">
    <citation type="submission" date="2021-12" db="EMBL/GenBank/DDBJ databases">
        <title>Genome sequencing of bacteria with rrn-lacking chromosome and rrn-plasmid.</title>
        <authorList>
            <person name="Anda M."/>
            <person name="Iwasaki W."/>
        </authorList>
    </citation>
    <scope>NUCLEOTIDE SEQUENCE [LARGE SCALE GENOMIC DNA]</scope>
    <source>
        <strain evidence="1 2">DSM 100852</strain>
    </source>
</reference>
<dbReference type="EMBL" id="AP025314">
    <property type="protein sequence ID" value="BDD08746.1"/>
    <property type="molecule type" value="Genomic_DNA"/>
</dbReference>
<proteinExistence type="predicted"/>
<evidence type="ECO:0000313" key="1">
    <source>
        <dbReference type="EMBL" id="BDD08746.1"/>
    </source>
</evidence>
<dbReference type="RefSeq" id="WP_338393983.1">
    <property type="nucleotide sequence ID" value="NZ_AP025314.1"/>
</dbReference>
<sequence length="206" mass="24221">MDREITGFKCFNRGDDIVERKELSWRGPFSWSVVKGATDLPNTSGVYLWTFPFRDGYVVYLAGVTKSTKSRFKSHFYAFRGGKYTILDLDSLSKEKRVEKWHGFSFSKEHKKLYESFPESLRDEISLLGQGFMDAMKIFVVEMENVRERERLEASIMHNIYYSKESWSEIADRGMRLKERYNNEIPINARNIVSGKLYGLPEELEY</sequence>
<gene>
    <name evidence="1" type="ORF">FUAX_11780</name>
</gene>
<organism evidence="1 2">
    <name type="scientific">Fulvitalea axinellae</name>
    <dbReference type="NCBI Taxonomy" id="1182444"/>
    <lineage>
        <taxon>Bacteria</taxon>
        <taxon>Pseudomonadati</taxon>
        <taxon>Bacteroidota</taxon>
        <taxon>Cytophagia</taxon>
        <taxon>Cytophagales</taxon>
        <taxon>Persicobacteraceae</taxon>
        <taxon>Fulvitalea</taxon>
    </lineage>
</organism>
<evidence type="ECO:0000313" key="2">
    <source>
        <dbReference type="Proteomes" id="UP001348817"/>
    </source>
</evidence>
<evidence type="ECO:0008006" key="3">
    <source>
        <dbReference type="Google" id="ProtNLM"/>
    </source>
</evidence>
<dbReference type="AlphaFoldDB" id="A0AAU9CIM2"/>
<name>A0AAU9CIM2_9BACT</name>
<dbReference type="Proteomes" id="UP001348817">
    <property type="component" value="Chromosome"/>
</dbReference>